<protein>
    <submittedName>
        <fullName evidence="2">Uncharacterized protein</fullName>
    </submittedName>
</protein>
<dbReference type="EMBL" id="MFGB01000004">
    <property type="protein sequence ID" value="OGF28098.1"/>
    <property type="molecule type" value="Genomic_DNA"/>
</dbReference>
<reference evidence="2 3" key="1">
    <citation type="journal article" date="2016" name="Nat. Commun.">
        <title>Thousands of microbial genomes shed light on interconnected biogeochemical processes in an aquifer system.</title>
        <authorList>
            <person name="Anantharaman K."/>
            <person name="Brown C.T."/>
            <person name="Hug L.A."/>
            <person name="Sharon I."/>
            <person name="Castelle C.J."/>
            <person name="Probst A.J."/>
            <person name="Thomas B.C."/>
            <person name="Singh A."/>
            <person name="Wilkins M.J."/>
            <person name="Karaoz U."/>
            <person name="Brodie E.L."/>
            <person name="Williams K.H."/>
            <person name="Hubbard S.S."/>
            <person name="Banfield J.F."/>
        </authorList>
    </citation>
    <scope>NUCLEOTIDE SEQUENCE [LARGE SCALE GENOMIC DNA]</scope>
</reference>
<evidence type="ECO:0000313" key="2">
    <source>
        <dbReference type="EMBL" id="OGF28098.1"/>
    </source>
</evidence>
<organism evidence="2 3">
    <name type="scientific">Candidatus Falkowbacteria bacterium RIFOXYA2_FULL_47_19</name>
    <dbReference type="NCBI Taxonomy" id="1797994"/>
    <lineage>
        <taxon>Bacteria</taxon>
        <taxon>Candidatus Falkowiibacteriota</taxon>
    </lineage>
</organism>
<sequence length="63" mass="7454">MYSLVAILSVYLGIYLLVRWIQRGSLRCALLHWRGIHNHTENGWVYYKRCPRCGRGWGGFISR</sequence>
<keyword evidence="1" id="KW-0472">Membrane</keyword>
<dbReference type="AlphaFoldDB" id="A0A1F5SN15"/>
<name>A0A1F5SN15_9BACT</name>
<gene>
    <name evidence="2" type="ORF">A2227_05945</name>
</gene>
<accession>A0A1F5SN15</accession>
<evidence type="ECO:0000256" key="1">
    <source>
        <dbReference type="SAM" id="Phobius"/>
    </source>
</evidence>
<dbReference type="Proteomes" id="UP000178367">
    <property type="component" value="Unassembled WGS sequence"/>
</dbReference>
<comment type="caution">
    <text evidence="2">The sequence shown here is derived from an EMBL/GenBank/DDBJ whole genome shotgun (WGS) entry which is preliminary data.</text>
</comment>
<feature type="transmembrane region" description="Helical" evidence="1">
    <location>
        <begin position="6"/>
        <end position="22"/>
    </location>
</feature>
<keyword evidence="1" id="KW-1133">Transmembrane helix</keyword>
<proteinExistence type="predicted"/>
<evidence type="ECO:0000313" key="3">
    <source>
        <dbReference type="Proteomes" id="UP000178367"/>
    </source>
</evidence>
<keyword evidence="1" id="KW-0812">Transmembrane</keyword>